<feature type="chain" id="PRO_5040369026" evidence="1">
    <location>
        <begin position="26"/>
        <end position="552"/>
    </location>
</feature>
<name>A0A9P4V5B6_9PLEO</name>
<dbReference type="InterPro" id="IPR052974">
    <property type="entry name" value="GH79_Enzymes"/>
</dbReference>
<dbReference type="AlphaFoldDB" id="A0A9P4V5B6"/>
<keyword evidence="4" id="KW-1185">Reference proteome</keyword>
<sequence>MSQTSPLMISLSRCFWVCAVAAVNAQSTVPSLTFAGGDPLGTPLPPLVGFNGISVPGTPGGAGAPVLTSFVSFSIEFAFFPDFAGSKSNPNTFSDNLLNNLKDFQGTKPNIRVGGNTQDYAIFDANLNVATNGTYIPSISNDYPRILSIGPSFFDSYTTWPDVSFVHGFNLAKNDSAAATSLVKSAADACKAITGDRLLYWEMGNEPDLFKTSAQGIMRPSSWSETDYIKEWQAKVASVEQSLRDSCGNSAVVRWLAPSFAGTSNSLDAVKAWKTGLNSAGKMARFSSHNYIGGATQPGVTLAGTLMNHTKTVASVGNHNKEQANLKAAGMNLDYILGETNSLYNQGAPGLSNSFGAALWGVDFNLYCAATNIKQVFMHMGTDYRYASWQPISTSKTAIGTKAPYYGNIAVAAALGNITAGDVRVQNIPLTTEKEAAYAIYENDLLMRVMIINMNQYNYSVAQPATRPESTYNFTVPASCAGNGMAQRLMANGSDAITGITFNGLSYNYELDHGKPKLLMNVTKDETVWVSSEGDFTAKVPWSSAVLVQLAC</sequence>
<evidence type="ECO:0000259" key="2">
    <source>
        <dbReference type="Pfam" id="PF16862"/>
    </source>
</evidence>
<dbReference type="Proteomes" id="UP000799444">
    <property type="component" value="Unassembled WGS sequence"/>
</dbReference>
<protein>
    <submittedName>
        <fullName evidence="3">Beta-glucuronidase</fullName>
    </submittedName>
</protein>
<keyword evidence="1" id="KW-0732">Signal</keyword>
<dbReference type="Pfam" id="PF16862">
    <property type="entry name" value="Glyco_hydro_79C"/>
    <property type="match status" value="1"/>
</dbReference>
<dbReference type="EMBL" id="ML996100">
    <property type="protein sequence ID" value="KAF2740457.1"/>
    <property type="molecule type" value="Genomic_DNA"/>
</dbReference>
<dbReference type="PANTHER" id="PTHR36183:SF2">
    <property type="entry name" value="BETA-GLUCURONIDASE C-TERMINAL DOMAIN-CONTAINING PROTEIN"/>
    <property type="match status" value="1"/>
</dbReference>
<feature type="signal peptide" evidence="1">
    <location>
        <begin position="1"/>
        <end position="25"/>
    </location>
</feature>
<accession>A0A9P4V5B6</accession>
<feature type="domain" description="Beta-glucuronidase C-terminal" evidence="2">
    <location>
        <begin position="437"/>
        <end position="547"/>
    </location>
</feature>
<gene>
    <name evidence="3" type="ORF">EJ04DRAFT_548484</name>
</gene>
<evidence type="ECO:0000313" key="3">
    <source>
        <dbReference type="EMBL" id="KAF2740457.1"/>
    </source>
</evidence>
<evidence type="ECO:0000256" key="1">
    <source>
        <dbReference type="SAM" id="SignalP"/>
    </source>
</evidence>
<dbReference type="SUPFAM" id="SSF51445">
    <property type="entry name" value="(Trans)glycosidases"/>
    <property type="match status" value="1"/>
</dbReference>
<proteinExistence type="predicted"/>
<dbReference type="PANTHER" id="PTHR36183">
    <property type="entry name" value="BETA-GLUCURONIDASE"/>
    <property type="match status" value="1"/>
</dbReference>
<evidence type="ECO:0000313" key="4">
    <source>
        <dbReference type="Proteomes" id="UP000799444"/>
    </source>
</evidence>
<dbReference type="OrthoDB" id="2831684at2759"/>
<dbReference type="InterPro" id="IPR031728">
    <property type="entry name" value="GlcAase_C"/>
</dbReference>
<dbReference type="InterPro" id="IPR017853">
    <property type="entry name" value="GH"/>
</dbReference>
<dbReference type="Gene3D" id="3.20.20.80">
    <property type="entry name" value="Glycosidases"/>
    <property type="match status" value="1"/>
</dbReference>
<comment type="caution">
    <text evidence="3">The sequence shown here is derived from an EMBL/GenBank/DDBJ whole genome shotgun (WGS) entry which is preliminary data.</text>
</comment>
<organism evidence="3 4">
    <name type="scientific">Polyplosphaeria fusca</name>
    <dbReference type="NCBI Taxonomy" id="682080"/>
    <lineage>
        <taxon>Eukaryota</taxon>
        <taxon>Fungi</taxon>
        <taxon>Dikarya</taxon>
        <taxon>Ascomycota</taxon>
        <taxon>Pezizomycotina</taxon>
        <taxon>Dothideomycetes</taxon>
        <taxon>Pleosporomycetidae</taxon>
        <taxon>Pleosporales</taxon>
        <taxon>Tetraplosphaeriaceae</taxon>
        <taxon>Polyplosphaeria</taxon>
    </lineage>
</organism>
<reference evidence="3" key="1">
    <citation type="journal article" date="2020" name="Stud. Mycol.">
        <title>101 Dothideomycetes genomes: a test case for predicting lifestyles and emergence of pathogens.</title>
        <authorList>
            <person name="Haridas S."/>
            <person name="Albert R."/>
            <person name="Binder M."/>
            <person name="Bloem J."/>
            <person name="Labutti K."/>
            <person name="Salamov A."/>
            <person name="Andreopoulos B."/>
            <person name="Baker S."/>
            <person name="Barry K."/>
            <person name="Bills G."/>
            <person name="Bluhm B."/>
            <person name="Cannon C."/>
            <person name="Castanera R."/>
            <person name="Culley D."/>
            <person name="Daum C."/>
            <person name="Ezra D."/>
            <person name="Gonzalez J."/>
            <person name="Henrissat B."/>
            <person name="Kuo A."/>
            <person name="Liang C."/>
            <person name="Lipzen A."/>
            <person name="Lutzoni F."/>
            <person name="Magnuson J."/>
            <person name="Mondo S."/>
            <person name="Nolan M."/>
            <person name="Ohm R."/>
            <person name="Pangilinan J."/>
            <person name="Park H.-J."/>
            <person name="Ramirez L."/>
            <person name="Alfaro M."/>
            <person name="Sun H."/>
            <person name="Tritt A."/>
            <person name="Yoshinaga Y."/>
            <person name="Zwiers L.-H."/>
            <person name="Turgeon B."/>
            <person name="Goodwin S."/>
            <person name="Spatafora J."/>
            <person name="Crous P."/>
            <person name="Grigoriev I."/>
        </authorList>
    </citation>
    <scope>NUCLEOTIDE SEQUENCE</scope>
    <source>
        <strain evidence="3">CBS 125425</strain>
    </source>
</reference>